<organism evidence="2 3">
    <name type="scientific">Nitzschia inconspicua</name>
    <dbReference type="NCBI Taxonomy" id="303405"/>
    <lineage>
        <taxon>Eukaryota</taxon>
        <taxon>Sar</taxon>
        <taxon>Stramenopiles</taxon>
        <taxon>Ochrophyta</taxon>
        <taxon>Bacillariophyta</taxon>
        <taxon>Bacillariophyceae</taxon>
        <taxon>Bacillariophycidae</taxon>
        <taxon>Bacillariales</taxon>
        <taxon>Bacillariaceae</taxon>
        <taxon>Nitzschia</taxon>
    </lineage>
</organism>
<feature type="compositionally biased region" description="Acidic residues" evidence="1">
    <location>
        <begin position="120"/>
        <end position="134"/>
    </location>
</feature>
<evidence type="ECO:0000313" key="3">
    <source>
        <dbReference type="Proteomes" id="UP000693970"/>
    </source>
</evidence>
<reference evidence="2" key="1">
    <citation type="journal article" date="2021" name="Sci. Rep.">
        <title>Diploid genomic architecture of Nitzschia inconspicua, an elite biomass production diatom.</title>
        <authorList>
            <person name="Oliver A."/>
            <person name="Podell S."/>
            <person name="Pinowska A."/>
            <person name="Traller J.C."/>
            <person name="Smith S.R."/>
            <person name="McClure R."/>
            <person name="Beliaev A."/>
            <person name="Bohutskyi P."/>
            <person name="Hill E.A."/>
            <person name="Rabines A."/>
            <person name="Zheng H."/>
            <person name="Allen L.Z."/>
            <person name="Kuo A."/>
            <person name="Grigoriev I.V."/>
            <person name="Allen A.E."/>
            <person name="Hazlebeck D."/>
            <person name="Allen E.E."/>
        </authorList>
    </citation>
    <scope>NUCLEOTIDE SEQUENCE</scope>
    <source>
        <strain evidence="2">Hildebrandi</strain>
    </source>
</reference>
<dbReference type="Proteomes" id="UP000693970">
    <property type="component" value="Unassembled WGS sequence"/>
</dbReference>
<keyword evidence="3" id="KW-1185">Reference proteome</keyword>
<accession>A0A9K3L333</accession>
<proteinExistence type="predicted"/>
<reference evidence="2" key="2">
    <citation type="submission" date="2021-04" db="EMBL/GenBank/DDBJ databases">
        <authorList>
            <person name="Podell S."/>
        </authorList>
    </citation>
    <scope>NUCLEOTIDE SEQUENCE</scope>
    <source>
        <strain evidence="2">Hildebrandi</strain>
    </source>
</reference>
<feature type="region of interest" description="Disordered" evidence="1">
    <location>
        <begin position="39"/>
        <end position="134"/>
    </location>
</feature>
<feature type="compositionally biased region" description="Basic and acidic residues" evidence="1">
    <location>
        <begin position="39"/>
        <end position="61"/>
    </location>
</feature>
<dbReference type="EMBL" id="JAGRRH010000016">
    <property type="protein sequence ID" value="KAG7354724.1"/>
    <property type="molecule type" value="Genomic_DNA"/>
</dbReference>
<name>A0A9K3L333_9STRA</name>
<evidence type="ECO:0000313" key="2">
    <source>
        <dbReference type="EMBL" id="KAG7354724.1"/>
    </source>
</evidence>
<gene>
    <name evidence="2" type="ORF">IV203_004080</name>
</gene>
<feature type="compositionally biased region" description="Acidic residues" evidence="1">
    <location>
        <begin position="103"/>
        <end position="112"/>
    </location>
</feature>
<protein>
    <submittedName>
        <fullName evidence="2">Uncharacterized protein</fullName>
    </submittedName>
</protein>
<comment type="caution">
    <text evidence="2">The sequence shown here is derived from an EMBL/GenBank/DDBJ whole genome shotgun (WGS) entry which is preliminary data.</text>
</comment>
<dbReference type="AlphaFoldDB" id="A0A9K3L333"/>
<evidence type="ECO:0000256" key="1">
    <source>
        <dbReference type="SAM" id="MobiDB-lite"/>
    </source>
</evidence>
<feature type="region of interest" description="Disordered" evidence="1">
    <location>
        <begin position="1"/>
        <end position="24"/>
    </location>
</feature>
<sequence>MAELMFGLSQTKKKKNEEAKVRTTKNSLKDVNITDTIEKEVRKEQHQREQTWKQTGRDQIKKNTNFDMARSLFGGGSSAPAAADPEDDDDVNEATGQLAAAQLEDDGDEEDNGPDRYDAEVNEEYYEGSEEEEK</sequence>